<feature type="region of interest" description="Disordered" evidence="1">
    <location>
        <begin position="41"/>
        <end position="77"/>
    </location>
</feature>
<organism evidence="2 3">
    <name type="scientific">Parabacteroides hominis</name>
    <dbReference type="NCBI Taxonomy" id="2763057"/>
    <lineage>
        <taxon>Bacteria</taxon>
        <taxon>Pseudomonadati</taxon>
        <taxon>Bacteroidota</taxon>
        <taxon>Bacteroidia</taxon>
        <taxon>Bacteroidales</taxon>
        <taxon>Tannerellaceae</taxon>
        <taxon>Parabacteroides</taxon>
    </lineage>
</organism>
<name>A0ABR7DR26_9BACT</name>
<reference evidence="2 3" key="1">
    <citation type="submission" date="2020-08" db="EMBL/GenBank/DDBJ databases">
        <title>Genome public.</title>
        <authorList>
            <person name="Liu C."/>
            <person name="Sun Q."/>
        </authorList>
    </citation>
    <scope>NUCLEOTIDE SEQUENCE [LARGE SCALE GENOMIC DNA]</scope>
    <source>
        <strain evidence="2 3">NSJ-79</strain>
    </source>
</reference>
<keyword evidence="3" id="KW-1185">Reference proteome</keyword>
<accession>A0ABR7DR26</accession>
<gene>
    <name evidence="2" type="ORF">H8S65_14085</name>
</gene>
<dbReference type="RefSeq" id="WP_186930563.1">
    <property type="nucleotide sequence ID" value="NZ_JACOOJ010000027.1"/>
</dbReference>
<evidence type="ECO:0000313" key="2">
    <source>
        <dbReference type="EMBL" id="MBC5633884.1"/>
    </source>
</evidence>
<evidence type="ECO:0000256" key="1">
    <source>
        <dbReference type="SAM" id="MobiDB-lite"/>
    </source>
</evidence>
<dbReference type="EMBL" id="JACOOJ010000027">
    <property type="protein sequence ID" value="MBC5633884.1"/>
    <property type="molecule type" value="Genomic_DNA"/>
</dbReference>
<dbReference type="NCBIfam" id="TIGR04149">
    <property type="entry name" value="GG_sam_targ_CFB"/>
    <property type="match status" value="1"/>
</dbReference>
<evidence type="ECO:0000313" key="3">
    <source>
        <dbReference type="Proteomes" id="UP000651475"/>
    </source>
</evidence>
<proteinExistence type="predicted"/>
<feature type="compositionally biased region" description="Gly residues" evidence="1">
    <location>
        <begin position="57"/>
        <end position="69"/>
    </location>
</feature>
<dbReference type="Proteomes" id="UP000651475">
    <property type="component" value="Unassembled WGS sequence"/>
</dbReference>
<sequence length="77" mass="7788">MKSISRLKITQLSKAELGKRELNRLVGGARCCLCGCHYENNGGSSTSDNKDANSSGGASGLYSPGGGTSGNATGSFT</sequence>
<dbReference type="InterPro" id="IPR026408">
    <property type="entry name" value="GG_sam_targ_CFB"/>
</dbReference>
<comment type="caution">
    <text evidence="2">The sequence shown here is derived from an EMBL/GenBank/DDBJ whole genome shotgun (WGS) entry which is preliminary data.</text>
</comment>
<protein>
    <submittedName>
        <fullName evidence="2">RSAM-modified peptide</fullName>
    </submittedName>
</protein>